<name>G3H0M1_CRIGR</name>
<organism evidence="1 2">
    <name type="scientific">Cricetulus griseus</name>
    <name type="common">Chinese hamster</name>
    <name type="synonym">Cricetulus barabensis griseus</name>
    <dbReference type="NCBI Taxonomy" id="10029"/>
    <lineage>
        <taxon>Eukaryota</taxon>
        <taxon>Metazoa</taxon>
        <taxon>Chordata</taxon>
        <taxon>Craniata</taxon>
        <taxon>Vertebrata</taxon>
        <taxon>Euteleostomi</taxon>
        <taxon>Mammalia</taxon>
        <taxon>Eutheria</taxon>
        <taxon>Euarchontoglires</taxon>
        <taxon>Glires</taxon>
        <taxon>Rodentia</taxon>
        <taxon>Myomorpha</taxon>
        <taxon>Muroidea</taxon>
        <taxon>Cricetidae</taxon>
        <taxon>Cricetinae</taxon>
        <taxon>Cricetulus</taxon>
    </lineage>
</organism>
<dbReference type="InParanoid" id="G3H0M1"/>
<gene>
    <name evidence="1" type="ORF">I79_003684</name>
</gene>
<accession>G3H0M1</accession>
<dbReference type="AlphaFoldDB" id="G3H0M1"/>
<evidence type="ECO:0000313" key="1">
    <source>
        <dbReference type="EMBL" id="EGW10361.1"/>
    </source>
</evidence>
<dbReference type="Proteomes" id="UP000001075">
    <property type="component" value="Unassembled WGS sequence"/>
</dbReference>
<proteinExistence type="predicted"/>
<evidence type="ECO:0000313" key="2">
    <source>
        <dbReference type="Proteomes" id="UP000001075"/>
    </source>
</evidence>
<dbReference type="EMBL" id="JH000094">
    <property type="protein sequence ID" value="EGW10361.1"/>
    <property type="molecule type" value="Genomic_DNA"/>
</dbReference>
<reference evidence="2" key="1">
    <citation type="journal article" date="2011" name="Nat. Biotechnol.">
        <title>The genomic sequence of the Chinese hamster ovary (CHO)-K1 cell line.</title>
        <authorList>
            <person name="Xu X."/>
            <person name="Nagarajan H."/>
            <person name="Lewis N.E."/>
            <person name="Pan S."/>
            <person name="Cai Z."/>
            <person name="Liu X."/>
            <person name="Chen W."/>
            <person name="Xie M."/>
            <person name="Wang W."/>
            <person name="Hammond S."/>
            <person name="Andersen M.R."/>
            <person name="Neff N."/>
            <person name="Passarelli B."/>
            <person name="Koh W."/>
            <person name="Fan H.C."/>
            <person name="Wang J."/>
            <person name="Gui Y."/>
            <person name="Lee K.H."/>
            <person name="Betenbaugh M.J."/>
            <person name="Quake S.R."/>
            <person name="Famili I."/>
            <person name="Palsson B.O."/>
            <person name="Wang J."/>
        </authorList>
    </citation>
    <scope>NUCLEOTIDE SEQUENCE [LARGE SCALE GENOMIC DNA]</scope>
    <source>
        <strain evidence="2">CHO K1 cell line</strain>
    </source>
</reference>
<protein>
    <submittedName>
        <fullName evidence="1">Uncharacterized protein</fullName>
    </submittedName>
</protein>
<sequence>MISWRVCRVLLSRHTCQGCGCGMCTPASRMCTPLPASRSGARMLCPRKYSGLSVLKVVSKNGYYCFLLKEKQR</sequence>